<dbReference type="EMBL" id="CP002194">
    <property type="protein sequence ID" value="AFD27794.1"/>
    <property type="molecule type" value="Genomic_DNA"/>
</dbReference>
<dbReference type="AlphaFoldDB" id="H8H2P7"/>
<accession>H8H2P7</accession>
<name>H8H2P7_DEIGI</name>
<proteinExistence type="predicted"/>
<feature type="domain" description="DUF2726" evidence="1">
    <location>
        <begin position="93"/>
        <end position="209"/>
    </location>
</feature>
<organism evidence="2 3">
    <name type="scientific">Deinococcus gobiensis (strain DSM 21396 / JCM 16679 / CGMCC 1.7299 / I-0)</name>
    <dbReference type="NCBI Taxonomy" id="745776"/>
    <lineage>
        <taxon>Bacteria</taxon>
        <taxon>Thermotogati</taxon>
        <taxon>Deinococcota</taxon>
        <taxon>Deinococci</taxon>
        <taxon>Deinococcales</taxon>
        <taxon>Deinococcaceae</taxon>
        <taxon>Deinococcus</taxon>
    </lineage>
</organism>
<keyword evidence="2" id="KW-0614">Plasmid</keyword>
<dbReference type="OrthoDB" id="67106at2"/>
<sequence length="238" mass="26355">MALELRQRRLLAALAAHDGEVPNDVLASAVQSPPGVAFGLMVRLCEIGMAVQTPAGWKLEDWALPLAREDLARSVHLALVIPQDDLLRPPCDSRTERRVFEVCTRLFEGSVVLPNVPLARVVDADAAQHYLDREDQRFLANPSTQVDIVVLGRRLLPVLAIEADGPQHDADPQHSRDARKNRILRVAGLPVARLRVREQMSDDVLAHHIGRALWDAARIARPSQRGHVELARALSRLA</sequence>
<gene>
    <name evidence="2" type="ordered locus">DGo_PC0002</name>
</gene>
<geneLocation type="plasmid" evidence="2 3">
    <name>P3</name>
</geneLocation>
<dbReference type="RefSeq" id="WP_014682704.1">
    <property type="nucleotide sequence ID" value="NC_017771.1"/>
</dbReference>
<dbReference type="KEGG" id="dgo:DGo_PC0002"/>
<protein>
    <recommendedName>
        <fullName evidence="1">DUF2726 domain-containing protein</fullName>
    </recommendedName>
</protein>
<dbReference type="HOGENOM" id="CLU_1037166_0_0_0"/>
<evidence type="ECO:0000313" key="2">
    <source>
        <dbReference type="EMBL" id="AFD27794.1"/>
    </source>
</evidence>
<keyword evidence="3" id="KW-1185">Reference proteome</keyword>
<dbReference type="PATRIC" id="fig|745776.4.peg.3803"/>
<evidence type="ECO:0000313" key="3">
    <source>
        <dbReference type="Proteomes" id="UP000007575"/>
    </source>
</evidence>
<reference evidence="2 3" key="1">
    <citation type="journal article" date="2012" name="PLoS ONE">
        <title>Genome sequence and transcriptome analysis of the radioresistant bacterium Deinococcus gobiensis: insights into the extreme environmental adaptations.</title>
        <authorList>
            <person name="Yuan M."/>
            <person name="Chen M."/>
            <person name="Zhang W."/>
            <person name="Lu W."/>
            <person name="Wang J."/>
            <person name="Yang M."/>
            <person name="Zhao P."/>
            <person name="Tang R."/>
            <person name="Li X."/>
            <person name="Hao Y."/>
            <person name="Zhou Z."/>
            <person name="Zhan Y."/>
            <person name="Yu H."/>
            <person name="Teng C."/>
            <person name="Yan Y."/>
            <person name="Ping S."/>
            <person name="Wang Y."/>
            <person name="Lin M."/>
        </authorList>
    </citation>
    <scope>NUCLEOTIDE SEQUENCE [LARGE SCALE GENOMIC DNA]</scope>
    <source>
        <strain evidence="3">DSM 21396 / JCM 16679 / CGMCC 1.7299 / I-0</strain>
        <plasmid evidence="2">P3</plasmid>
    </source>
</reference>
<dbReference type="Proteomes" id="UP000007575">
    <property type="component" value="Plasmid P3"/>
</dbReference>
<evidence type="ECO:0000259" key="1">
    <source>
        <dbReference type="Pfam" id="PF10881"/>
    </source>
</evidence>
<dbReference type="InterPro" id="IPR024402">
    <property type="entry name" value="DUF2726"/>
</dbReference>
<dbReference type="Pfam" id="PF10881">
    <property type="entry name" value="DUF2726"/>
    <property type="match status" value="1"/>
</dbReference>